<accession>A5DWX5</accession>
<dbReference type="InParanoid" id="A5DWX5"/>
<dbReference type="GeneID" id="5234332"/>
<dbReference type="InterPro" id="IPR001392">
    <property type="entry name" value="Clathrin_mu"/>
</dbReference>
<keyword evidence="2" id="KW-0254">Endocytosis</keyword>
<dbReference type="FunCoup" id="A5DWX5">
    <property type="interactions" value="163"/>
</dbReference>
<dbReference type="InterPro" id="IPR011012">
    <property type="entry name" value="Longin-like_dom_sf"/>
</dbReference>
<dbReference type="Gene3D" id="2.60.40.1170">
    <property type="entry name" value="Mu homology domain, subdomain B"/>
    <property type="match status" value="2"/>
</dbReference>
<dbReference type="OrthoDB" id="10259133at2759"/>
<evidence type="ECO:0000259" key="8">
    <source>
        <dbReference type="PROSITE" id="PS51072"/>
    </source>
</evidence>
<dbReference type="eggNOG" id="KOG0938">
    <property type="taxonomic scope" value="Eukaryota"/>
</dbReference>
<evidence type="ECO:0000256" key="1">
    <source>
        <dbReference type="ARBA" id="ARBA00022448"/>
    </source>
</evidence>
<dbReference type="STRING" id="379508.A5DWX5"/>
<dbReference type="SUPFAM" id="SSF64356">
    <property type="entry name" value="SNARE-like"/>
    <property type="match status" value="1"/>
</dbReference>
<evidence type="ECO:0000256" key="2">
    <source>
        <dbReference type="ARBA" id="ARBA00022583"/>
    </source>
</evidence>
<dbReference type="PROSITE" id="PS51072">
    <property type="entry name" value="MHD"/>
    <property type="match status" value="1"/>
</dbReference>
<dbReference type="PIRSF" id="PIRSF005992">
    <property type="entry name" value="Clathrin_mu"/>
    <property type="match status" value="1"/>
</dbReference>
<comment type="subcellular location">
    <subcellularLocation>
        <location evidence="6">Membrane</location>
        <location evidence="6">Coated pit</location>
    </subcellularLocation>
</comment>
<dbReference type="FunFam" id="3.30.450.60:FF:000002">
    <property type="entry name" value="AP-2 complex subunit mu, putative"/>
    <property type="match status" value="1"/>
</dbReference>
<dbReference type="OMA" id="VWKIPRI"/>
<dbReference type="SUPFAM" id="SSF49447">
    <property type="entry name" value="Second domain of Mu2 adaptin subunit (ap50) of ap2 adaptor"/>
    <property type="match status" value="1"/>
</dbReference>
<dbReference type="EMBL" id="CH981525">
    <property type="protein sequence ID" value="EDK43683.1"/>
    <property type="molecule type" value="Genomic_DNA"/>
</dbReference>
<reference evidence="9 10" key="1">
    <citation type="journal article" date="2009" name="Nature">
        <title>Evolution of pathogenicity and sexual reproduction in eight Candida genomes.</title>
        <authorList>
            <person name="Butler G."/>
            <person name="Rasmussen M.D."/>
            <person name="Lin M.F."/>
            <person name="Santos M.A."/>
            <person name="Sakthikumar S."/>
            <person name="Munro C.A."/>
            <person name="Rheinbay E."/>
            <person name="Grabherr M."/>
            <person name="Forche A."/>
            <person name="Reedy J.L."/>
            <person name="Agrafioti I."/>
            <person name="Arnaud M.B."/>
            <person name="Bates S."/>
            <person name="Brown A.J."/>
            <person name="Brunke S."/>
            <person name="Costanzo M.C."/>
            <person name="Fitzpatrick D.A."/>
            <person name="de Groot P.W."/>
            <person name="Harris D."/>
            <person name="Hoyer L.L."/>
            <person name="Hube B."/>
            <person name="Klis F.M."/>
            <person name="Kodira C."/>
            <person name="Lennard N."/>
            <person name="Logue M.E."/>
            <person name="Martin R."/>
            <person name="Neiman A.M."/>
            <person name="Nikolaou E."/>
            <person name="Quail M.A."/>
            <person name="Quinn J."/>
            <person name="Santos M.C."/>
            <person name="Schmitzberger F.F."/>
            <person name="Sherlock G."/>
            <person name="Shah P."/>
            <person name="Silverstein K.A."/>
            <person name="Skrzypek M.S."/>
            <person name="Soll D."/>
            <person name="Staggs R."/>
            <person name="Stansfield I."/>
            <person name="Stumpf M.P."/>
            <person name="Sudbery P.E."/>
            <person name="Srikantha T."/>
            <person name="Zeng Q."/>
            <person name="Berman J."/>
            <person name="Berriman M."/>
            <person name="Heitman J."/>
            <person name="Gow N.A."/>
            <person name="Lorenz M.C."/>
            <person name="Birren B.W."/>
            <person name="Kellis M."/>
            <person name="Cuomo C.A."/>
        </authorList>
    </citation>
    <scope>NUCLEOTIDE SEQUENCE [LARGE SCALE GENOMIC DNA]</scope>
    <source>
        <strain evidence="10">ATCC 11503 / BCRC 21390 / CBS 2605 / JCM 1781 / NBRC 1676 / NRRL YB-4239</strain>
    </source>
</reference>
<feature type="domain" description="MHD" evidence="8">
    <location>
        <begin position="213"/>
        <end position="470"/>
    </location>
</feature>
<keyword evidence="10" id="KW-1185">Reference proteome</keyword>
<gene>
    <name evidence="9" type="ORF">LELG_01862</name>
</gene>
<evidence type="ECO:0000256" key="7">
    <source>
        <dbReference type="PIRNR" id="PIRNR005992"/>
    </source>
</evidence>
<evidence type="ECO:0000313" key="9">
    <source>
        <dbReference type="EMBL" id="EDK43683.1"/>
    </source>
</evidence>
<evidence type="ECO:0000256" key="4">
    <source>
        <dbReference type="ARBA" id="ARBA00023136"/>
    </source>
</evidence>
<dbReference type="GO" id="GO:0006886">
    <property type="term" value="P:intracellular protein transport"/>
    <property type="evidence" value="ECO:0007669"/>
    <property type="project" value="UniProtKB-UniRule"/>
</dbReference>
<dbReference type="Proteomes" id="UP000001996">
    <property type="component" value="Unassembled WGS sequence"/>
</dbReference>
<dbReference type="InterPro" id="IPR028565">
    <property type="entry name" value="MHD"/>
</dbReference>
<keyword evidence="1 7" id="KW-0813">Transport</keyword>
<evidence type="ECO:0000256" key="3">
    <source>
        <dbReference type="ARBA" id="ARBA00022927"/>
    </source>
</evidence>
<evidence type="ECO:0000256" key="6">
    <source>
        <dbReference type="ARBA" id="ARBA00037878"/>
    </source>
</evidence>
<dbReference type="KEGG" id="lel:PVL30_001834"/>
<dbReference type="CDD" id="cd09251">
    <property type="entry name" value="AP-2_Mu2_Cterm"/>
    <property type="match status" value="1"/>
</dbReference>
<dbReference type="VEuPathDB" id="FungiDB:LELG_01862"/>
<dbReference type="Pfam" id="PF00928">
    <property type="entry name" value="Adap_comp_sub"/>
    <property type="match status" value="1"/>
</dbReference>
<keyword evidence="5" id="KW-0168">Coated pit</keyword>
<evidence type="ECO:0000313" key="10">
    <source>
        <dbReference type="Proteomes" id="UP000001996"/>
    </source>
</evidence>
<name>A5DWX5_LODEL</name>
<evidence type="ECO:0000256" key="5">
    <source>
        <dbReference type="ARBA" id="ARBA00023176"/>
    </source>
</evidence>
<comment type="similarity">
    <text evidence="7">Belongs to the adaptor complexes medium subunit family.</text>
</comment>
<proteinExistence type="inferred from homology"/>
<protein>
    <recommendedName>
        <fullName evidence="8">MHD domain-containing protein</fullName>
    </recommendedName>
</protein>
<keyword evidence="3 7" id="KW-0653">Protein transport</keyword>
<keyword evidence="4" id="KW-0472">Membrane</keyword>
<dbReference type="PRINTS" id="PR00314">
    <property type="entry name" value="CLATHRINADPT"/>
</dbReference>
<dbReference type="HOGENOM" id="CLU_026996_5_2_1"/>
<organism evidence="9 10">
    <name type="scientific">Lodderomyces elongisporus (strain ATCC 11503 / CBS 2605 / JCM 1781 / NBRC 1676 / NRRL YB-4239)</name>
    <name type="common">Yeast</name>
    <name type="synonym">Saccharomyces elongisporus</name>
    <dbReference type="NCBI Taxonomy" id="379508"/>
    <lineage>
        <taxon>Eukaryota</taxon>
        <taxon>Fungi</taxon>
        <taxon>Dikarya</taxon>
        <taxon>Ascomycota</taxon>
        <taxon>Saccharomycotina</taxon>
        <taxon>Pichiomycetes</taxon>
        <taxon>Debaryomycetaceae</taxon>
        <taxon>Candida/Lodderomyces clade</taxon>
        <taxon>Lodderomyces</taxon>
    </lineage>
</organism>
<dbReference type="Gene3D" id="3.30.450.60">
    <property type="match status" value="1"/>
</dbReference>
<dbReference type="GO" id="GO:0006897">
    <property type="term" value="P:endocytosis"/>
    <property type="evidence" value="ECO:0007669"/>
    <property type="project" value="UniProtKB-KW"/>
</dbReference>
<dbReference type="InterPro" id="IPR050431">
    <property type="entry name" value="Adaptor_comp_med_subunit"/>
</dbReference>
<dbReference type="AlphaFoldDB" id="A5DWX5"/>
<dbReference type="InterPro" id="IPR036168">
    <property type="entry name" value="AP2_Mu_C_sf"/>
</dbReference>
<dbReference type="GO" id="GO:0030122">
    <property type="term" value="C:AP-2 adaptor complex"/>
    <property type="evidence" value="ECO:0007669"/>
    <property type="project" value="EnsemblFungi"/>
</dbReference>
<dbReference type="InterPro" id="IPR043512">
    <property type="entry name" value="Mu2_C"/>
</dbReference>
<dbReference type="PANTHER" id="PTHR10529">
    <property type="entry name" value="AP COMPLEX SUBUNIT MU"/>
    <property type="match status" value="1"/>
</dbReference>
<sequence length="471" mass="53440">MITAIFIYDFKGDVLISKIYKDEIKRNIADVFRIQVINQVSLGRSLTREHRTPVLTLGSTSFIYTKLGNVWLCAVTRSNQDCATVLEFLYKLEALLGAVLWEENKKAKVKQDKLTLLDTSIVNQFLLCYNILGEVCDLGYPINLDMEYVKKYVPGMKDADSGGIFKNIQLRKSFTPSKAVMAAGSSFDAGAGSSTPSAHENITWRSANIKYRRNEIFVHVEEKLNVLFNSQGELLRSYVDGAIQLKTHLSGMPQCRFGFNPSTILLSDTDPDTDSKDNVVKLEDAKFHQCVQLSAFDSDRSIQFIPPDGDFQMMSYNCRHNINIPFRIYTQVREVGERIYYKIKVRSFFSPKTSSSNIIVKIPTPGGASLQSLSVSGGKAKFHPDENAFIWRLNKFYGDTEHSINAEVAIQPLSSSYTQWNRPSITLDFELDTYSSSGLAVRFLKIQEKANYKTVKWVRYKTRSGSYETRY</sequence>